<feature type="transmembrane region" description="Helical" evidence="13">
    <location>
        <begin position="48"/>
        <end position="72"/>
    </location>
</feature>
<dbReference type="GO" id="GO:0022904">
    <property type="term" value="P:respiratory electron transport chain"/>
    <property type="evidence" value="ECO:0007669"/>
    <property type="project" value="InterPro"/>
</dbReference>
<evidence type="ECO:0000256" key="11">
    <source>
        <dbReference type="ARBA" id="ARBA00023136"/>
    </source>
</evidence>
<evidence type="ECO:0000313" key="15">
    <source>
        <dbReference type="EMBL" id="MTH36354.1"/>
    </source>
</evidence>
<evidence type="ECO:0000256" key="10">
    <source>
        <dbReference type="ARBA" id="ARBA00023004"/>
    </source>
</evidence>
<evidence type="ECO:0000256" key="12">
    <source>
        <dbReference type="ARBA" id="ARBA00037975"/>
    </source>
</evidence>
<dbReference type="PANTHER" id="PTHR30529">
    <property type="entry name" value="CYTOCHROME B561"/>
    <property type="match status" value="1"/>
</dbReference>
<keyword evidence="6 13" id="KW-0812">Transmembrane</keyword>
<keyword evidence="5" id="KW-0349">Heme</keyword>
<keyword evidence="7" id="KW-0479">Metal-binding</keyword>
<dbReference type="GO" id="GO:0009055">
    <property type="term" value="F:electron transfer activity"/>
    <property type="evidence" value="ECO:0007669"/>
    <property type="project" value="InterPro"/>
</dbReference>
<name>A0A844H8Y8_9RHOB</name>
<dbReference type="RefSeq" id="WP_155065869.1">
    <property type="nucleotide sequence ID" value="NZ_WMIF01000035.1"/>
</dbReference>
<dbReference type="EMBL" id="WMIF01000035">
    <property type="protein sequence ID" value="MTH36354.1"/>
    <property type="molecule type" value="Genomic_DNA"/>
</dbReference>
<dbReference type="InterPro" id="IPR036761">
    <property type="entry name" value="TTHA0802/YceI-like_sf"/>
</dbReference>
<keyword evidence="16" id="KW-1185">Reference proteome</keyword>
<dbReference type="InterPro" id="IPR052168">
    <property type="entry name" value="Cytochrome_b561_oxidase"/>
</dbReference>
<dbReference type="Pfam" id="PF04264">
    <property type="entry name" value="YceI"/>
    <property type="match status" value="1"/>
</dbReference>
<reference evidence="15 16" key="1">
    <citation type="submission" date="2019-11" db="EMBL/GenBank/DDBJ databases">
        <authorList>
            <person name="Dong K."/>
        </authorList>
    </citation>
    <scope>NUCLEOTIDE SEQUENCE [LARGE SCALE GENOMIC DNA]</scope>
    <source>
        <strain evidence="15 16">JCM 17370</strain>
    </source>
</reference>
<evidence type="ECO:0000256" key="3">
    <source>
        <dbReference type="ARBA" id="ARBA00022448"/>
    </source>
</evidence>
<evidence type="ECO:0000256" key="8">
    <source>
        <dbReference type="ARBA" id="ARBA00022982"/>
    </source>
</evidence>
<dbReference type="Proteomes" id="UP000442533">
    <property type="component" value="Unassembled WGS sequence"/>
</dbReference>
<keyword evidence="3" id="KW-0813">Transport</keyword>
<feature type="domain" description="Lipid/polyisoprenoid-binding YceI-like" evidence="14">
    <location>
        <begin position="256"/>
        <end position="411"/>
    </location>
</feature>
<dbReference type="OrthoDB" id="1247465at2"/>
<keyword evidence="4" id="KW-1003">Cell membrane</keyword>
<dbReference type="InterPro" id="IPR011577">
    <property type="entry name" value="Cyt_b561_bac/Ni-Hgenase"/>
</dbReference>
<evidence type="ECO:0000256" key="2">
    <source>
        <dbReference type="ARBA" id="ARBA00004651"/>
    </source>
</evidence>
<feature type="transmembrane region" description="Helical" evidence="13">
    <location>
        <begin position="153"/>
        <end position="174"/>
    </location>
</feature>
<dbReference type="Gene3D" id="2.40.128.110">
    <property type="entry name" value="Lipid/polyisoprenoid-binding, YceI-like"/>
    <property type="match status" value="1"/>
</dbReference>
<dbReference type="SUPFAM" id="SSF81342">
    <property type="entry name" value="Transmembrane di-heme cytochromes"/>
    <property type="match status" value="1"/>
</dbReference>
<keyword evidence="8" id="KW-0249">Electron transport</keyword>
<sequence length="413" mass="43310">MKASNTARAYGGVARLFHWTIALLILAAIGLGLYAGSLPRGSQEAMQAIFQTFSIHKTIGVAALILAVLRILWTLTQTHPRPLHPNRAVETFLAGVVHWGMWIGMVIIPLSGWLLHSAAPGGFSRILWPLGQRLPGVPQDAALAERFASFHEAGWWLLAGLVVLHVAGALKHALIDRDGTLHRMAGSPDKAPVPPAAGPSHALRHVVAAVLGLGLWVAVAVISVIAPEEEAKAPPAATTVQTAPQTAAVTTGTAPAWAVQQGELAIQVQQGQSPVKGRFGKWQATISYDPETRSGHVEATADIASLELGSVADTAKGPDFLNAAAHPSATFSADILPPATEGGPETLKGTMTIAGKAMPLEFPATITTEGDTATARGQFRLDRRDYGVGASYADEGTVGFGVEVTLDLTAKRQ</sequence>
<dbReference type="GO" id="GO:0005886">
    <property type="term" value="C:plasma membrane"/>
    <property type="evidence" value="ECO:0007669"/>
    <property type="project" value="UniProtKB-SubCell"/>
</dbReference>
<evidence type="ECO:0000256" key="6">
    <source>
        <dbReference type="ARBA" id="ARBA00022692"/>
    </source>
</evidence>
<evidence type="ECO:0000256" key="7">
    <source>
        <dbReference type="ARBA" id="ARBA00022723"/>
    </source>
</evidence>
<dbReference type="Pfam" id="PF01292">
    <property type="entry name" value="Ni_hydr_CYTB"/>
    <property type="match status" value="1"/>
</dbReference>
<accession>A0A844H8Y8</accession>
<evidence type="ECO:0000256" key="9">
    <source>
        <dbReference type="ARBA" id="ARBA00022989"/>
    </source>
</evidence>
<dbReference type="SMART" id="SM00867">
    <property type="entry name" value="YceI"/>
    <property type="match status" value="1"/>
</dbReference>
<comment type="subcellular location">
    <subcellularLocation>
        <location evidence="2">Cell membrane</location>
        <topology evidence="2">Multi-pass membrane protein</topology>
    </subcellularLocation>
</comment>
<dbReference type="GO" id="GO:0020037">
    <property type="term" value="F:heme binding"/>
    <property type="evidence" value="ECO:0007669"/>
    <property type="project" value="TreeGrafter"/>
</dbReference>
<dbReference type="GO" id="GO:0046872">
    <property type="term" value="F:metal ion binding"/>
    <property type="evidence" value="ECO:0007669"/>
    <property type="project" value="UniProtKB-KW"/>
</dbReference>
<dbReference type="InterPro" id="IPR007372">
    <property type="entry name" value="Lipid/polyisoprenoid-bd_YceI"/>
</dbReference>
<feature type="transmembrane region" description="Helical" evidence="13">
    <location>
        <begin position="12"/>
        <end position="36"/>
    </location>
</feature>
<dbReference type="PANTHER" id="PTHR30529:SF1">
    <property type="entry name" value="CYTOCHROME B561 HOMOLOG 2"/>
    <property type="match status" value="1"/>
</dbReference>
<evidence type="ECO:0000256" key="13">
    <source>
        <dbReference type="SAM" id="Phobius"/>
    </source>
</evidence>
<keyword evidence="9 13" id="KW-1133">Transmembrane helix</keyword>
<dbReference type="SUPFAM" id="SSF101874">
    <property type="entry name" value="YceI-like"/>
    <property type="match status" value="1"/>
</dbReference>
<protein>
    <submittedName>
        <fullName evidence="15">Cytochrome B</fullName>
    </submittedName>
</protein>
<organism evidence="15 16">
    <name type="scientific">Paracoccus limosus</name>
    <dbReference type="NCBI Taxonomy" id="913252"/>
    <lineage>
        <taxon>Bacteria</taxon>
        <taxon>Pseudomonadati</taxon>
        <taxon>Pseudomonadota</taxon>
        <taxon>Alphaproteobacteria</taxon>
        <taxon>Rhodobacterales</taxon>
        <taxon>Paracoccaceae</taxon>
        <taxon>Paracoccus</taxon>
    </lineage>
</organism>
<feature type="transmembrane region" description="Helical" evidence="13">
    <location>
        <begin position="92"/>
        <end position="115"/>
    </location>
</feature>
<feature type="transmembrane region" description="Helical" evidence="13">
    <location>
        <begin position="206"/>
        <end position="226"/>
    </location>
</feature>
<comment type="similarity">
    <text evidence="12">Belongs to the cytochrome b561 family.</text>
</comment>
<proteinExistence type="inferred from homology"/>
<dbReference type="InterPro" id="IPR016174">
    <property type="entry name" value="Di-haem_cyt_TM"/>
</dbReference>
<evidence type="ECO:0000313" key="16">
    <source>
        <dbReference type="Proteomes" id="UP000442533"/>
    </source>
</evidence>
<gene>
    <name evidence="15" type="ORF">GL279_17295</name>
</gene>
<dbReference type="Gene3D" id="1.20.950.20">
    <property type="entry name" value="Transmembrane di-heme cytochromes, Chain C"/>
    <property type="match status" value="1"/>
</dbReference>
<evidence type="ECO:0000259" key="14">
    <source>
        <dbReference type="SMART" id="SM00867"/>
    </source>
</evidence>
<comment type="cofactor">
    <cofactor evidence="1">
        <name>heme b</name>
        <dbReference type="ChEBI" id="CHEBI:60344"/>
    </cofactor>
</comment>
<comment type="caution">
    <text evidence="15">The sequence shown here is derived from an EMBL/GenBank/DDBJ whole genome shotgun (WGS) entry which is preliminary data.</text>
</comment>
<evidence type="ECO:0000256" key="5">
    <source>
        <dbReference type="ARBA" id="ARBA00022617"/>
    </source>
</evidence>
<keyword evidence="10" id="KW-0408">Iron</keyword>
<evidence type="ECO:0000256" key="1">
    <source>
        <dbReference type="ARBA" id="ARBA00001970"/>
    </source>
</evidence>
<keyword evidence="11 13" id="KW-0472">Membrane</keyword>
<evidence type="ECO:0000256" key="4">
    <source>
        <dbReference type="ARBA" id="ARBA00022475"/>
    </source>
</evidence>
<dbReference type="AlphaFoldDB" id="A0A844H8Y8"/>